<dbReference type="SUPFAM" id="SSF54695">
    <property type="entry name" value="POZ domain"/>
    <property type="match status" value="1"/>
</dbReference>
<comment type="caution">
    <text evidence="2">The sequence shown here is derived from an EMBL/GenBank/DDBJ whole genome shotgun (WGS) entry which is preliminary data.</text>
</comment>
<protein>
    <recommendedName>
        <fullName evidence="1">BTB domain-containing protein</fullName>
    </recommendedName>
</protein>
<dbReference type="Pfam" id="PF13385">
    <property type="entry name" value="Laminin_G_3"/>
    <property type="match status" value="1"/>
</dbReference>
<organism evidence="2 3">
    <name type="scientific">Paratrimastix pyriformis</name>
    <dbReference type="NCBI Taxonomy" id="342808"/>
    <lineage>
        <taxon>Eukaryota</taxon>
        <taxon>Metamonada</taxon>
        <taxon>Preaxostyla</taxon>
        <taxon>Paratrimastigidae</taxon>
        <taxon>Paratrimastix</taxon>
    </lineage>
</organism>
<dbReference type="Pfam" id="PF00651">
    <property type="entry name" value="BTB"/>
    <property type="match status" value="1"/>
</dbReference>
<keyword evidence="3" id="KW-1185">Reference proteome</keyword>
<evidence type="ECO:0000313" key="3">
    <source>
        <dbReference type="Proteomes" id="UP001141327"/>
    </source>
</evidence>
<dbReference type="SUPFAM" id="SSF49899">
    <property type="entry name" value="Concanavalin A-like lectins/glucanases"/>
    <property type="match status" value="1"/>
</dbReference>
<dbReference type="InterPro" id="IPR011333">
    <property type="entry name" value="SKP1/BTB/POZ_sf"/>
</dbReference>
<dbReference type="InterPro" id="IPR013320">
    <property type="entry name" value="ConA-like_dom_sf"/>
</dbReference>
<gene>
    <name evidence="2" type="ORF">PAPYR_1720</name>
</gene>
<reference evidence="2" key="1">
    <citation type="journal article" date="2022" name="bioRxiv">
        <title>Genomics of Preaxostyla Flagellates Illuminates Evolutionary Transitions and the Path Towards Mitochondrial Loss.</title>
        <authorList>
            <person name="Novak L.V.F."/>
            <person name="Treitli S.C."/>
            <person name="Pyrih J."/>
            <person name="Halakuc P."/>
            <person name="Pipaliya S.V."/>
            <person name="Vacek V."/>
            <person name="Brzon O."/>
            <person name="Soukal P."/>
            <person name="Eme L."/>
            <person name="Dacks J.B."/>
            <person name="Karnkowska A."/>
            <person name="Elias M."/>
            <person name="Hampl V."/>
        </authorList>
    </citation>
    <scope>NUCLEOTIDE SEQUENCE</scope>
    <source>
        <strain evidence="2">RCP-MX</strain>
    </source>
</reference>
<evidence type="ECO:0000313" key="2">
    <source>
        <dbReference type="EMBL" id="KAJ4461613.1"/>
    </source>
</evidence>
<dbReference type="EMBL" id="JAPMOS010000006">
    <property type="protein sequence ID" value="KAJ4461613.1"/>
    <property type="molecule type" value="Genomic_DNA"/>
</dbReference>
<dbReference type="SMART" id="SM00225">
    <property type="entry name" value="BTB"/>
    <property type="match status" value="1"/>
</dbReference>
<sequence>MIRLGTSTDLGFVNSSFTVQAWVKVDNFRTAHEGIRHAILGTTSKDENASLCLGFRSGHPFFDFGENGFMFPGYTLPTGKWAHATFAYDRTRATQAIYINGNRVAQESGHSPLRGNCMLTLGRAAEPEGLDGSLAEVRIWSRTLSPEEIHTRWNECLVGNEPQLVRYFVFARAHPAGWDSVSESSKVCCVVFGSSFLWCDRCNPFISCHAHLGPPVPAAPTPFDTDPVREDFAGRGLTPEPESEGASRVGERLFASRSFADLTLFVGDEHFEAHRAYLWSCNALFRALIPDRCPEPGAVLCMNEIVPPLRPQAFAVALEYLYTHRMGTAINQTTTEPAYSISTSTVSGSWERYAMPLGAVVELLCTAHALLMPELAGALAGELRDRGTRFGLALETLAALPVPEDPDCTGAPARLRAMLQQDFGAWLPLMTPARRSDLVGLLAALQRKCLETVNKEWAAWERLLCQPAEAQARGVTPPLECVLAAYHHIHLPPPPKR</sequence>
<name>A0ABQ8UTG3_9EUKA</name>
<evidence type="ECO:0000259" key="1">
    <source>
        <dbReference type="PROSITE" id="PS50097"/>
    </source>
</evidence>
<dbReference type="Proteomes" id="UP001141327">
    <property type="component" value="Unassembled WGS sequence"/>
</dbReference>
<dbReference type="PROSITE" id="PS50097">
    <property type="entry name" value="BTB"/>
    <property type="match status" value="1"/>
</dbReference>
<dbReference type="Gene3D" id="2.60.120.200">
    <property type="match status" value="1"/>
</dbReference>
<feature type="domain" description="BTB" evidence="1">
    <location>
        <begin position="260"/>
        <end position="330"/>
    </location>
</feature>
<accession>A0ABQ8UTG3</accession>
<dbReference type="InterPro" id="IPR000210">
    <property type="entry name" value="BTB/POZ_dom"/>
</dbReference>
<proteinExistence type="predicted"/>
<dbReference type="CDD" id="cd18186">
    <property type="entry name" value="BTB_POZ_ZBTB_KLHL-like"/>
    <property type="match status" value="1"/>
</dbReference>
<dbReference type="Gene3D" id="3.30.710.10">
    <property type="entry name" value="Potassium Channel Kv1.1, Chain A"/>
    <property type="match status" value="1"/>
</dbReference>